<reference evidence="7" key="1">
    <citation type="submission" date="2021-02" db="EMBL/GenBank/DDBJ databases">
        <authorList>
            <person name="Nowell W R."/>
        </authorList>
    </citation>
    <scope>NUCLEOTIDE SEQUENCE</scope>
</reference>
<keyword evidence="2 3" id="KW-0175">Coiled coil</keyword>
<keyword evidence="8" id="KW-1185">Reference proteome</keyword>
<dbReference type="GO" id="GO:0035556">
    <property type="term" value="P:intracellular signal transduction"/>
    <property type="evidence" value="ECO:0007669"/>
    <property type="project" value="InterPro"/>
</dbReference>
<dbReference type="Proteomes" id="UP000663854">
    <property type="component" value="Unassembled WGS sequence"/>
</dbReference>
<dbReference type="Proteomes" id="UP000663870">
    <property type="component" value="Unassembled WGS sequence"/>
</dbReference>
<dbReference type="AlphaFoldDB" id="A0A815DNI6"/>
<dbReference type="Pfam" id="PF05276">
    <property type="entry name" value="SH3BP5"/>
    <property type="match status" value="1"/>
</dbReference>
<feature type="compositionally biased region" description="Polar residues" evidence="4">
    <location>
        <begin position="362"/>
        <end position="371"/>
    </location>
</feature>
<dbReference type="EMBL" id="CAJNOH010000031">
    <property type="protein sequence ID" value="CAF0784653.1"/>
    <property type="molecule type" value="Genomic_DNA"/>
</dbReference>
<organism evidence="7 8">
    <name type="scientific">Rotaria sordida</name>
    <dbReference type="NCBI Taxonomy" id="392033"/>
    <lineage>
        <taxon>Eukaryota</taxon>
        <taxon>Metazoa</taxon>
        <taxon>Spiralia</taxon>
        <taxon>Gnathifera</taxon>
        <taxon>Rotifera</taxon>
        <taxon>Eurotatoria</taxon>
        <taxon>Bdelloidea</taxon>
        <taxon>Philodinida</taxon>
        <taxon>Philodinidae</taxon>
        <taxon>Rotaria</taxon>
    </lineage>
</organism>
<name>A0A815DNI6_9BILA</name>
<evidence type="ECO:0000313" key="5">
    <source>
        <dbReference type="EMBL" id="CAF0784653.1"/>
    </source>
</evidence>
<dbReference type="EMBL" id="CAJNOO010001140">
    <property type="protein sequence ID" value="CAF1104034.1"/>
    <property type="molecule type" value="Genomic_DNA"/>
</dbReference>
<protein>
    <recommendedName>
        <fullName evidence="9">SH3 domain-binding protein 5-like protein</fullName>
    </recommendedName>
</protein>
<evidence type="ECO:0000313" key="8">
    <source>
        <dbReference type="Proteomes" id="UP000663870"/>
    </source>
</evidence>
<dbReference type="PANTHER" id="PTHR19423">
    <property type="entry name" value="SH3 DOMAIN-BINDING PROTEIN 5"/>
    <property type="match status" value="1"/>
</dbReference>
<evidence type="ECO:0000313" key="7">
    <source>
        <dbReference type="EMBL" id="CAF1299306.1"/>
    </source>
</evidence>
<sequence>MDHLSYTQNDSFIEMNSKSDEDDELDPRIQIELDRLNYANEAINQLELQLDEARKIHDEFKKKSETELFQLEQKIGEAVAKSRGYYDARIKLRDVKDKLVKAKDRFECAQALHVAAKEIASASADYIDEAARSHQNTTAWNETYLQAMAKANAAEQEKYQADLDQQSVERVYFDIEQLVLKLQKECRRPINKSKPYYEMRVEHHKELDFQKRKIHGLENCVNEAKSQYQESLRNLERISNEIHDKRHQNKLQKECEEQIIDRRESLSTSLPTSNSPRLSIRTNYSDDMLRSCLLRTETLPPGIFTNINDQNSSEYDETIKKTDDINNQFILCPKGAPRITILTNPEQEANKLINSARDRLPSYSSQISQSTTDDEDDRSGSFNLISDDQLDHLASIFNSYATELTIPTGTRDQPYGQKNDIISKSLFY</sequence>
<evidence type="ECO:0000256" key="3">
    <source>
        <dbReference type="SAM" id="Coils"/>
    </source>
</evidence>
<feature type="coiled-coil region" evidence="3">
    <location>
        <begin position="207"/>
        <end position="248"/>
    </location>
</feature>
<feature type="coiled-coil region" evidence="3">
    <location>
        <begin position="36"/>
        <end position="63"/>
    </location>
</feature>
<dbReference type="InterPro" id="IPR007940">
    <property type="entry name" value="SH3BP5"/>
</dbReference>
<evidence type="ECO:0008006" key="9">
    <source>
        <dbReference type="Google" id="ProtNLM"/>
    </source>
</evidence>
<comment type="similarity">
    <text evidence="1">Belongs to the SH3BP5 family.</text>
</comment>
<dbReference type="Proteomes" id="UP000663882">
    <property type="component" value="Unassembled WGS sequence"/>
</dbReference>
<feature type="compositionally biased region" description="Polar residues" evidence="4">
    <location>
        <begin position="1"/>
        <end position="16"/>
    </location>
</feature>
<feature type="region of interest" description="Disordered" evidence="4">
    <location>
        <begin position="356"/>
        <end position="383"/>
    </location>
</feature>
<dbReference type="GO" id="GO:0004860">
    <property type="term" value="F:protein kinase inhibitor activity"/>
    <property type="evidence" value="ECO:0007669"/>
    <property type="project" value="TreeGrafter"/>
</dbReference>
<gene>
    <name evidence="7" type="ORF">JXQ802_LOCUS29413</name>
    <name evidence="5" type="ORF">PYM288_LOCUS3807</name>
    <name evidence="6" type="ORF">RFH988_LOCUS19471</name>
</gene>
<dbReference type="GO" id="GO:0005737">
    <property type="term" value="C:cytoplasm"/>
    <property type="evidence" value="ECO:0007669"/>
    <property type="project" value="TreeGrafter"/>
</dbReference>
<dbReference type="PANTHER" id="PTHR19423:SF1">
    <property type="entry name" value="SH3 DOMAIN-BINDING PROTEIN 5"/>
    <property type="match status" value="1"/>
</dbReference>
<feature type="region of interest" description="Disordered" evidence="4">
    <location>
        <begin position="1"/>
        <end position="24"/>
    </location>
</feature>
<dbReference type="OrthoDB" id="446789at2759"/>
<evidence type="ECO:0000256" key="2">
    <source>
        <dbReference type="ARBA" id="ARBA00023054"/>
    </source>
</evidence>
<accession>A0A815DNI6</accession>
<evidence type="ECO:0000313" key="6">
    <source>
        <dbReference type="EMBL" id="CAF1104034.1"/>
    </source>
</evidence>
<comment type="caution">
    <text evidence="7">The sequence shown here is derived from an EMBL/GenBank/DDBJ whole genome shotgun (WGS) entry which is preliminary data.</text>
</comment>
<proteinExistence type="inferred from homology"/>
<evidence type="ECO:0000256" key="4">
    <source>
        <dbReference type="SAM" id="MobiDB-lite"/>
    </source>
</evidence>
<evidence type="ECO:0000256" key="1">
    <source>
        <dbReference type="ARBA" id="ARBA00007796"/>
    </source>
</evidence>
<dbReference type="EMBL" id="CAJNOL010001152">
    <property type="protein sequence ID" value="CAF1299306.1"/>
    <property type="molecule type" value="Genomic_DNA"/>
</dbReference>